<evidence type="ECO:0000313" key="1">
    <source>
        <dbReference type="EMBL" id="PZM14595.1"/>
    </source>
</evidence>
<reference evidence="1 2" key="1">
    <citation type="journal article" date="2018" name="Sci. Rep.">
        <title>Rhizobium tumorigenes sp. nov., a novel plant tumorigenic bacterium isolated from cane gall tumors on thornless blackberry.</title>
        <authorList>
            <person name="Kuzmanovi N."/>
            <person name="Smalla K."/>
            <person name="Gronow S."/>
            <person name="PuBawska J."/>
        </authorList>
    </citation>
    <scope>NUCLEOTIDE SEQUENCE [LARGE SCALE GENOMIC DNA]</scope>
    <source>
        <strain evidence="1 2">CCBAU 85046</strain>
    </source>
</reference>
<comment type="caution">
    <text evidence="1">The sequence shown here is derived from an EMBL/GenBank/DDBJ whole genome shotgun (WGS) entry which is preliminary data.</text>
</comment>
<dbReference type="EMBL" id="PCDP01000032">
    <property type="protein sequence ID" value="PZM14595.1"/>
    <property type="molecule type" value="Genomic_DNA"/>
</dbReference>
<evidence type="ECO:0000313" key="2">
    <source>
        <dbReference type="Proteomes" id="UP000248925"/>
    </source>
</evidence>
<sequence length="71" mass="8028">MSTASERPACRRCDSGWDNPDAFEDLINGYALRENGGLDRSAKLLQTLHRTRQPARVSHDFSAGPPCIRWR</sequence>
<dbReference type="Proteomes" id="UP000248925">
    <property type="component" value="Unassembled WGS sequence"/>
</dbReference>
<gene>
    <name evidence="1" type="ORF">CPY51_10105</name>
</gene>
<protein>
    <submittedName>
        <fullName evidence="1">Uncharacterized protein</fullName>
    </submittedName>
</protein>
<organism evidence="1 2">
    <name type="scientific">Rhizobium tubonense</name>
    <dbReference type="NCBI Taxonomy" id="484088"/>
    <lineage>
        <taxon>Bacteria</taxon>
        <taxon>Pseudomonadati</taxon>
        <taxon>Pseudomonadota</taxon>
        <taxon>Alphaproteobacteria</taxon>
        <taxon>Hyphomicrobiales</taxon>
        <taxon>Rhizobiaceae</taxon>
        <taxon>Rhizobium/Agrobacterium group</taxon>
        <taxon>Rhizobium</taxon>
    </lineage>
</organism>
<keyword evidence="2" id="KW-1185">Reference proteome</keyword>
<name>A0A2W4CWD5_9HYPH</name>
<accession>A0A2W4CWD5</accession>
<proteinExistence type="predicted"/>
<dbReference type="AlphaFoldDB" id="A0A2W4CWD5"/>